<proteinExistence type="predicted"/>
<reference evidence="1 2" key="1">
    <citation type="submission" date="2024-07" db="EMBL/GenBank/DDBJ databases">
        <title>Chromosome-level genome assembly of the water stick insect Ranatra chinensis (Heteroptera: Nepidae).</title>
        <authorList>
            <person name="Liu X."/>
        </authorList>
    </citation>
    <scope>NUCLEOTIDE SEQUENCE [LARGE SCALE GENOMIC DNA]</scope>
    <source>
        <strain evidence="1">Cailab_2021Rc</strain>
        <tissue evidence="1">Muscle</tissue>
    </source>
</reference>
<evidence type="ECO:0000313" key="1">
    <source>
        <dbReference type="EMBL" id="KAL1139808.1"/>
    </source>
</evidence>
<sequence>MASKRRNMFYQNKKETTEIGTCNVEMCGFSQHAIQAIGRVTMVGRFRKLKRLAGPDRFWLTLTVSGGLEVTVHITGGGSETMRQLRRELRTQLPPTMVTNRNQFYEEGTTDQGNYNFTNFVMYSTELIEFITFLQGQYTSPVY</sequence>
<dbReference type="AlphaFoldDB" id="A0ABD0ZGB4"/>
<dbReference type="EMBL" id="JBFDAA010000002">
    <property type="protein sequence ID" value="KAL1139808.1"/>
    <property type="molecule type" value="Genomic_DNA"/>
</dbReference>
<dbReference type="Proteomes" id="UP001558652">
    <property type="component" value="Unassembled WGS sequence"/>
</dbReference>
<organism evidence="1 2">
    <name type="scientific">Ranatra chinensis</name>
    <dbReference type="NCBI Taxonomy" id="642074"/>
    <lineage>
        <taxon>Eukaryota</taxon>
        <taxon>Metazoa</taxon>
        <taxon>Ecdysozoa</taxon>
        <taxon>Arthropoda</taxon>
        <taxon>Hexapoda</taxon>
        <taxon>Insecta</taxon>
        <taxon>Pterygota</taxon>
        <taxon>Neoptera</taxon>
        <taxon>Paraneoptera</taxon>
        <taxon>Hemiptera</taxon>
        <taxon>Heteroptera</taxon>
        <taxon>Panheteroptera</taxon>
        <taxon>Nepomorpha</taxon>
        <taxon>Nepidae</taxon>
        <taxon>Ranatrinae</taxon>
        <taxon>Ranatra</taxon>
    </lineage>
</organism>
<evidence type="ECO:0000313" key="2">
    <source>
        <dbReference type="Proteomes" id="UP001558652"/>
    </source>
</evidence>
<protein>
    <submittedName>
        <fullName evidence="1">Uncharacterized protein</fullName>
    </submittedName>
</protein>
<comment type="caution">
    <text evidence="1">The sequence shown here is derived from an EMBL/GenBank/DDBJ whole genome shotgun (WGS) entry which is preliminary data.</text>
</comment>
<name>A0ABD0ZGB4_9HEMI</name>
<accession>A0ABD0ZGB4</accession>
<gene>
    <name evidence="1" type="ORF">AAG570_006785</name>
</gene>
<keyword evidence="2" id="KW-1185">Reference proteome</keyword>